<dbReference type="EMBL" id="BMWG01000021">
    <property type="protein sequence ID" value="GGZ52476.1"/>
    <property type="molecule type" value="Genomic_DNA"/>
</dbReference>
<reference evidence="1" key="1">
    <citation type="journal article" date="2014" name="Int. J. Syst. Evol. Microbiol.">
        <title>Complete genome sequence of Corynebacterium casei LMG S-19264T (=DSM 44701T), isolated from a smear-ripened cheese.</title>
        <authorList>
            <consortium name="US DOE Joint Genome Institute (JGI-PGF)"/>
            <person name="Walter F."/>
            <person name="Albersmeier A."/>
            <person name="Kalinowski J."/>
            <person name="Ruckert C."/>
        </authorList>
    </citation>
    <scope>NUCLEOTIDE SEQUENCE</scope>
    <source>
        <strain evidence="1">JCM 4988</strain>
    </source>
</reference>
<dbReference type="Proteomes" id="UP000630936">
    <property type="component" value="Unassembled WGS sequence"/>
</dbReference>
<accession>A0A918QL65</accession>
<comment type="caution">
    <text evidence="1">The sequence shown here is derived from an EMBL/GenBank/DDBJ whole genome shotgun (WGS) entry which is preliminary data.</text>
</comment>
<evidence type="ECO:0000313" key="1">
    <source>
        <dbReference type="EMBL" id="GGZ52476.1"/>
    </source>
</evidence>
<organism evidence="1 2">
    <name type="scientific">Streptomyces inusitatus</name>
    <dbReference type="NCBI Taxonomy" id="68221"/>
    <lineage>
        <taxon>Bacteria</taxon>
        <taxon>Bacillati</taxon>
        <taxon>Actinomycetota</taxon>
        <taxon>Actinomycetes</taxon>
        <taxon>Kitasatosporales</taxon>
        <taxon>Streptomycetaceae</taxon>
        <taxon>Streptomyces</taxon>
    </lineage>
</organism>
<evidence type="ECO:0000313" key="2">
    <source>
        <dbReference type="Proteomes" id="UP000630936"/>
    </source>
</evidence>
<dbReference type="AlphaFoldDB" id="A0A918QL65"/>
<sequence length="65" mass="7010">MTESRAWAPAAAGAMTSATATPAALRAIDLERMVNLLIQKDSRVWRVFASAASAVHLPHPPELRE</sequence>
<reference evidence="1" key="2">
    <citation type="submission" date="2020-09" db="EMBL/GenBank/DDBJ databases">
        <authorList>
            <person name="Sun Q."/>
            <person name="Ohkuma M."/>
        </authorList>
    </citation>
    <scope>NUCLEOTIDE SEQUENCE</scope>
    <source>
        <strain evidence="1">JCM 4988</strain>
    </source>
</reference>
<proteinExistence type="predicted"/>
<protein>
    <submittedName>
        <fullName evidence="1">Uncharacterized protein</fullName>
    </submittedName>
</protein>
<gene>
    <name evidence="1" type="ORF">GCM10010387_53440</name>
</gene>
<name>A0A918QL65_9ACTN</name>
<keyword evidence="2" id="KW-1185">Reference proteome</keyword>